<dbReference type="EMBL" id="CM044703">
    <property type="protein sequence ID" value="KAI5674422.1"/>
    <property type="molecule type" value="Genomic_DNA"/>
</dbReference>
<dbReference type="Proteomes" id="UP001060085">
    <property type="component" value="Linkage Group LG03"/>
</dbReference>
<proteinExistence type="predicted"/>
<comment type="caution">
    <text evidence="1">The sequence shown here is derived from an EMBL/GenBank/DDBJ whole genome shotgun (WGS) entry which is preliminary data.</text>
</comment>
<evidence type="ECO:0000313" key="1">
    <source>
        <dbReference type="EMBL" id="KAI5674422.1"/>
    </source>
</evidence>
<reference evidence="2" key="1">
    <citation type="journal article" date="2023" name="Nat. Plants">
        <title>Single-cell RNA sequencing provides a high-resolution roadmap for understanding the multicellular compartmentation of specialized metabolism.</title>
        <authorList>
            <person name="Sun S."/>
            <person name="Shen X."/>
            <person name="Li Y."/>
            <person name="Li Y."/>
            <person name="Wang S."/>
            <person name="Li R."/>
            <person name="Zhang H."/>
            <person name="Shen G."/>
            <person name="Guo B."/>
            <person name="Wei J."/>
            <person name="Xu J."/>
            <person name="St-Pierre B."/>
            <person name="Chen S."/>
            <person name="Sun C."/>
        </authorList>
    </citation>
    <scope>NUCLEOTIDE SEQUENCE [LARGE SCALE GENOMIC DNA]</scope>
</reference>
<gene>
    <name evidence="1" type="ORF">M9H77_14786</name>
</gene>
<protein>
    <submittedName>
        <fullName evidence="1">Uncharacterized protein</fullName>
    </submittedName>
</protein>
<sequence>MWVGIPKQLLKKSFPAMIDQNSGGSRAPSWPEEKLTKRNLMLKVEEDKRFLNSSFFFHRTRLVLGYAYPAFECYKTVEKNRVQIEELRFWCQYWILVALVTVLEKIADIFISWLPMYAEMKLALFIYLWYPKTKGSGLVYESLLKPYMSKHETDIDRNLQEFRVRAWDLLIYYWQNCTELGQTTFLHMVHYLASQVGKLRQPGLVEPPEVITT</sequence>
<organism evidence="1 2">
    <name type="scientific">Catharanthus roseus</name>
    <name type="common">Madagascar periwinkle</name>
    <name type="synonym">Vinca rosea</name>
    <dbReference type="NCBI Taxonomy" id="4058"/>
    <lineage>
        <taxon>Eukaryota</taxon>
        <taxon>Viridiplantae</taxon>
        <taxon>Streptophyta</taxon>
        <taxon>Embryophyta</taxon>
        <taxon>Tracheophyta</taxon>
        <taxon>Spermatophyta</taxon>
        <taxon>Magnoliopsida</taxon>
        <taxon>eudicotyledons</taxon>
        <taxon>Gunneridae</taxon>
        <taxon>Pentapetalae</taxon>
        <taxon>asterids</taxon>
        <taxon>lamiids</taxon>
        <taxon>Gentianales</taxon>
        <taxon>Apocynaceae</taxon>
        <taxon>Rauvolfioideae</taxon>
        <taxon>Vinceae</taxon>
        <taxon>Catharanthinae</taxon>
        <taxon>Catharanthus</taxon>
    </lineage>
</organism>
<name>A0ACC0BP37_CATRO</name>
<accession>A0ACC0BP37</accession>
<evidence type="ECO:0000313" key="2">
    <source>
        <dbReference type="Proteomes" id="UP001060085"/>
    </source>
</evidence>
<keyword evidence="2" id="KW-1185">Reference proteome</keyword>